<sequence>MTNNCQHYNNIRYEPFTTEEVSNTIKGLHNWKSPEPDGVENFWLKKFWKRTTLPRYLGAQAETSTLHHAICTVDDSTPLKLRDQEMRITHLSKQENMRIWMGTMFN</sequence>
<name>A0A6P7FEZ0_DIAVI</name>
<reference evidence="1" key="1">
    <citation type="submission" date="2025-08" db="UniProtKB">
        <authorList>
            <consortium name="RefSeq"/>
        </authorList>
    </citation>
    <scope>IDENTIFICATION</scope>
    <source>
        <tissue evidence="1">Whole insect</tissue>
    </source>
</reference>
<dbReference type="InParanoid" id="A0A6P7FEZ0"/>
<accession>A0A6P7FEZ0</accession>
<dbReference type="RefSeq" id="XP_028131915.1">
    <property type="nucleotide sequence ID" value="XM_028276114.1"/>
</dbReference>
<proteinExistence type="predicted"/>
<organism evidence="1">
    <name type="scientific">Diabrotica virgifera virgifera</name>
    <name type="common">western corn rootworm</name>
    <dbReference type="NCBI Taxonomy" id="50390"/>
    <lineage>
        <taxon>Eukaryota</taxon>
        <taxon>Metazoa</taxon>
        <taxon>Ecdysozoa</taxon>
        <taxon>Arthropoda</taxon>
        <taxon>Hexapoda</taxon>
        <taxon>Insecta</taxon>
        <taxon>Pterygota</taxon>
        <taxon>Neoptera</taxon>
        <taxon>Endopterygota</taxon>
        <taxon>Coleoptera</taxon>
        <taxon>Polyphaga</taxon>
        <taxon>Cucujiformia</taxon>
        <taxon>Chrysomeloidea</taxon>
        <taxon>Chrysomelidae</taxon>
        <taxon>Galerucinae</taxon>
        <taxon>Diabroticina</taxon>
        <taxon>Diabroticites</taxon>
        <taxon>Diabrotica</taxon>
    </lineage>
</organism>
<gene>
    <name evidence="1" type="primary">LOC114327478</name>
</gene>
<dbReference type="AlphaFoldDB" id="A0A6P7FEZ0"/>
<evidence type="ECO:0000313" key="1">
    <source>
        <dbReference type="RefSeq" id="XP_028131915.1"/>
    </source>
</evidence>
<protein>
    <submittedName>
        <fullName evidence="1">Uncharacterized protein LOC114327478</fullName>
    </submittedName>
</protein>